<dbReference type="InterPro" id="IPR011990">
    <property type="entry name" value="TPR-like_helical_dom_sf"/>
</dbReference>
<gene>
    <name evidence="2" type="ORF">WJX84_009638</name>
</gene>
<keyword evidence="3" id="KW-1185">Reference proteome</keyword>
<dbReference type="GO" id="GO:0017056">
    <property type="term" value="F:structural constituent of nuclear pore"/>
    <property type="evidence" value="ECO:0007669"/>
    <property type="project" value="InterPro"/>
</dbReference>
<feature type="region of interest" description="Disordered" evidence="1">
    <location>
        <begin position="2203"/>
        <end position="2299"/>
    </location>
</feature>
<dbReference type="GO" id="GO:0006606">
    <property type="term" value="P:protein import into nucleus"/>
    <property type="evidence" value="ECO:0007669"/>
    <property type="project" value="TreeGrafter"/>
</dbReference>
<evidence type="ECO:0000313" key="3">
    <source>
        <dbReference type="Proteomes" id="UP001485043"/>
    </source>
</evidence>
<accession>A0AAW1TEB3</accession>
<organism evidence="2 3">
    <name type="scientific">Apatococcus fuscideae</name>
    <dbReference type="NCBI Taxonomy" id="2026836"/>
    <lineage>
        <taxon>Eukaryota</taxon>
        <taxon>Viridiplantae</taxon>
        <taxon>Chlorophyta</taxon>
        <taxon>core chlorophytes</taxon>
        <taxon>Trebouxiophyceae</taxon>
        <taxon>Chlorellales</taxon>
        <taxon>Chlorellaceae</taxon>
        <taxon>Apatococcus</taxon>
    </lineage>
</organism>
<proteinExistence type="predicted"/>
<dbReference type="EMBL" id="JALJOV010000104">
    <property type="protein sequence ID" value="KAK9867178.1"/>
    <property type="molecule type" value="Genomic_DNA"/>
</dbReference>
<sequence>MRSRLPFHLARRLLTTELQHATPAGSVPLARHPEPGSSTHIWTAGATAAFLLAQTINISAAYAEQAENAGPQAVPEATANPTGNESTAKWRVYTNLARDLSREKKHEDAERYYKQALTEAKKGFGEEDPHVGAACNNMAEHYRLTKQWQLARPMYDEALRLLEQAYGRSDPRFAQALRNMASFCGEQEGQRDAAIAYMTQAVQVMGDALGKEHTEYAAMLLNLAALLRRQAERSLDAMALLQESVTIYESQTAGFPPEGVHALLQLAVAQWEADKAAEAAPLLMRGLTIIQEHQQQTRGGRTAAASSRPILRTHEMMAARAAWDIGVDLCQGSRWDTGRELLQKSLSIQSEQLGGTHLNVAILLRKLAQVDLLRAPETAALLRAQNEAQRACDMTQALCDAVQQAQEQHSSGSSGSSWGWFSQPKPADPNAEHIREQTMRLAPVFAVECGSAWSVLAVAQDGLERRDEAEASLQKAIDILRSPAVADLAIASSAEDEARTMAFDAQKLWWPPARNLYNSLEKLQADSTSVSVSPLQALLDEAYPALHQGLLFFKREEAAARQTVERQPSLALGSKKLPLDQALRGPAITAAKYLGLNEVQSYILLRRCVQEQGEEPKNVQLGPDWLQQAVAYYATERSRLLRCIEAVLTTGDGTACEEVLASTQQRLLRDGIVDHLISALISNLQTASGREPSADDPHATGATLSASGLQEQAAVERASLLDLLLRVFYCGLDSWTPTRLKRIGQAMHANLFSLPAHLLTTSAGSVRTDHLGVMLLLGAGNLDQLLMLLAKDAALTPEAHIMGDTAVCKRVDEELRSWWPSASPAISPIFLAFAAFLSLSASLQGAGTSKEDDPDFKGHAQRATELGVLEALAAMASQVGQQDASPDMRYIYSQTLLGLLSTLICAFGLSPSSLTASDLSLLVQTIASLFQGQQTMCEEFWEEYGTVYSPVFRFLDDCRDLMPAMPSPFLRLLSALATGPQAAFEAYQYLMELPGLASLHKTDDASVRLHLGSNEAASTAVAVDTVSIPAVPGLCLPEGSEGQVKALPACLSSQQSSGAAEEVLIHWHGSGLAKLGACLVLAQAFQSLIRLHQASSPDLVAEQTRETEAALSLLANMLKAEPVLGLELVQIPVPGASDMDLPSLLAAAINLLCSLPHAPGHLIGMCLDIAAALAMCIPGRILTEMAATNLLRPNQQMTMPPGVLGGPQLHAPAFSQTLPGLQRLTQQTEEPSGTFPVTMAFLRLTSALLSGGLSASNLQSWVGYVLGRVLGRHSHWQYVQRSERWDVAAASLQVLCACLQLPSGGAPLMEILASELQIVSVPEASLLPAIPLSAGGLDQLRMRRNTEEAGAMERLAAEWLRLLPVLLPAAANPTGSPALTYALFQGATGASETPIEVLLSYIGYTYFAEDMEVEKLRTVAAVAQAAACQSHLLRTPFISLFPMTSGGGRNGMDAASRGMLVAPFSLARARESPEQLAAAVQVLQAAVTLHPTLAEALLLPTALSDSTPTDSNKENQRSNPADPGQREGKKRAGGRCTPATCQGSMKGGQDGAQWNLCVAGQRPPPRLTLEPCWIDDRLGRSLMAGPTLLAELQRRAERLGEGPRGAQAFAELAQQAEEVLQSWASPAHLAKDLRTQLLEGLEEAGIPQLLLDAAQAPPLLARVSSMPACNSSLEPATACSAACFQQQIGPLMIPQLQHLPRLIQALRDFNSTYACEEARQACATSFRCLTSVMASPSGPGTAGERGLVDASASIKALSASLDMLVSGGGIRLPSLQQQHVRFGSSSYGWVLGSLQTALEAGRVALATWGAPDQLPASDAGRSSTQRHGSRDSSSVAGALSCAICWLQSRPGLSTSEAAAGQVLEDMTSNMLLLSLKALHTWRPARATEDENAVQSHIEQLLPLICQHCSDPAVPRSQLATSMSLLALVAEHPFLTSPIWMPAVQGHLDIGRQLQAAFAHATGRGEAAHSKQVAGAILSFLTALAQHHRTATMLVEHGVLEFTAALSDWLLSPQGAGLGAIGEEGPRNSVAAATSAGGAGNLQQGSMDTAGAYSGAEGRSATHQHWCMLLHLQGTLQRTLPGVEEVEEGSMTVLVASVPRLGLALEPPAGSASQPLTLASLQEGEAVLYFLTSLAPVAGHWLLALPTSLSALRAAAADFLNFAVLPSVSSATHISCVPCSSAEKKLDNQGSSLPLLEGWFQSCADGTKPPRERGSSLSARQRSLSPLPSGSYGPRGFSRSPTPTPTSPTPRLLHGGSGSPARESSVLGDSPTHFRSRSREARSPRGGSSRLTFSEPRRPTEFSTQLAEAMYNCMAQALLFLAATAPCLSAAEAALGLGPQWPSSSALHGLQAQCIQLQPSAVHESREGSSRAMRICRTLLLVATEPSAASVAATPTRRRSRDILPIPVAMADLLTLDIKFLRQEAVATWPQPAPGDYPSGSGSAELPGNGPNAQHHVPAQNEGTPLMASTLNQLTLRNVLDEGLARLAQTGS</sequence>
<feature type="region of interest" description="Disordered" evidence="1">
    <location>
        <begin position="1504"/>
        <end position="1545"/>
    </location>
</feature>
<dbReference type="Pfam" id="PF13424">
    <property type="entry name" value="TPR_12"/>
    <property type="match status" value="2"/>
</dbReference>
<dbReference type="Proteomes" id="UP001485043">
    <property type="component" value="Unassembled WGS sequence"/>
</dbReference>
<reference evidence="2 3" key="1">
    <citation type="journal article" date="2024" name="Nat. Commun.">
        <title>Phylogenomics reveals the evolutionary origins of lichenization in chlorophyte algae.</title>
        <authorList>
            <person name="Puginier C."/>
            <person name="Libourel C."/>
            <person name="Otte J."/>
            <person name="Skaloud P."/>
            <person name="Haon M."/>
            <person name="Grisel S."/>
            <person name="Petersen M."/>
            <person name="Berrin J.G."/>
            <person name="Delaux P.M."/>
            <person name="Dal Grande F."/>
            <person name="Keller J."/>
        </authorList>
    </citation>
    <scope>NUCLEOTIDE SEQUENCE [LARGE SCALE GENOMIC DNA]</scope>
    <source>
        <strain evidence="2 3">SAG 2523</strain>
    </source>
</reference>
<dbReference type="GO" id="GO:0006405">
    <property type="term" value="P:RNA export from nucleus"/>
    <property type="evidence" value="ECO:0007669"/>
    <property type="project" value="TreeGrafter"/>
</dbReference>
<feature type="compositionally biased region" description="Low complexity" evidence="1">
    <location>
        <begin position="2221"/>
        <end position="2240"/>
    </location>
</feature>
<dbReference type="PANTHER" id="PTHR31431:SF1">
    <property type="entry name" value="NUCLEOPORIN NUP188"/>
    <property type="match status" value="1"/>
</dbReference>
<comment type="caution">
    <text evidence="2">The sequence shown here is derived from an EMBL/GenBank/DDBJ whole genome shotgun (WGS) entry which is preliminary data.</text>
</comment>
<name>A0AAW1TEB3_9CHLO</name>
<dbReference type="SMART" id="SM00028">
    <property type="entry name" value="TPR"/>
    <property type="match status" value="4"/>
</dbReference>
<dbReference type="PANTHER" id="PTHR31431">
    <property type="entry name" value="NUCLEOPORIN NUP188 HOMOLOG"/>
    <property type="match status" value="1"/>
</dbReference>
<dbReference type="GO" id="GO:0044611">
    <property type="term" value="C:nuclear pore inner ring"/>
    <property type="evidence" value="ECO:0007669"/>
    <property type="project" value="TreeGrafter"/>
</dbReference>
<protein>
    <submittedName>
        <fullName evidence="2">Uncharacterized protein</fullName>
    </submittedName>
</protein>
<dbReference type="SUPFAM" id="SSF48452">
    <property type="entry name" value="TPR-like"/>
    <property type="match status" value="1"/>
</dbReference>
<evidence type="ECO:0000313" key="2">
    <source>
        <dbReference type="EMBL" id="KAK9867178.1"/>
    </source>
</evidence>
<dbReference type="Gene3D" id="1.25.40.10">
    <property type="entry name" value="Tetratricopeptide repeat domain"/>
    <property type="match status" value="2"/>
</dbReference>
<evidence type="ECO:0000256" key="1">
    <source>
        <dbReference type="SAM" id="MobiDB-lite"/>
    </source>
</evidence>
<feature type="region of interest" description="Disordered" evidence="1">
    <location>
        <begin position="2428"/>
        <end position="2459"/>
    </location>
</feature>
<dbReference type="InterPro" id="IPR019734">
    <property type="entry name" value="TPR_rpt"/>
</dbReference>
<dbReference type="InterPro" id="IPR044840">
    <property type="entry name" value="Nup188"/>
</dbReference>